<dbReference type="PANTHER" id="PTHR46080">
    <property type="entry name" value="MITOCHONDRIAL SUBSTRATE CARRIER FAMILY PROTEIN J"/>
    <property type="match status" value="1"/>
</dbReference>
<organism evidence="9 10">
    <name type="scientific">Coccomyxa viridis</name>
    <dbReference type="NCBI Taxonomy" id="1274662"/>
    <lineage>
        <taxon>Eukaryota</taxon>
        <taxon>Viridiplantae</taxon>
        <taxon>Chlorophyta</taxon>
        <taxon>core chlorophytes</taxon>
        <taxon>Trebouxiophyceae</taxon>
        <taxon>Trebouxiophyceae incertae sedis</taxon>
        <taxon>Coccomyxaceae</taxon>
        <taxon>Coccomyxa</taxon>
    </lineage>
</organism>
<evidence type="ECO:0000256" key="5">
    <source>
        <dbReference type="ARBA" id="ARBA00023136"/>
    </source>
</evidence>
<dbReference type="PROSITE" id="PS50920">
    <property type="entry name" value="SOLCAR"/>
    <property type="match status" value="3"/>
</dbReference>
<dbReference type="EMBL" id="CAXHTA020000018">
    <property type="protein sequence ID" value="CAL5228103.1"/>
    <property type="molecule type" value="Genomic_DNA"/>
</dbReference>
<dbReference type="PRINTS" id="PR00926">
    <property type="entry name" value="MITOCARRIER"/>
</dbReference>
<comment type="similarity">
    <text evidence="7">Belongs to the mitochondrial carrier (TC 2.A.29) family.</text>
</comment>
<evidence type="ECO:0000313" key="10">
    <source>
        <dbReference type="Proteomes" id="UP001497392"/>
    </source>
</evidence>
<evidence type="ECO:0000313" key="9">
    <source>
        <dbReference type="EMBL" id="CAL5228103.1"/>
    </source>
</evidence>
<keyword evidence="5 6" id="KW-0472">Membrane</keyword>
<accession>A0ABP1GEB9</accession>
<protein>
    <submittedName>
        <fullName evidence="9">G11176 protein</fullName>
    </submittedName>
</protein>
<evidence type="ECO:0000256" key="3">
    <source>
        <dbReference type="ARBA" id="ARBA00022692"/>
    </source>
</evidence>
<gene>
    <name evidence="9" type="primary">g11176</name>
    <name evidence="9" type="ORF">VP750_LOCUS10009</name>
</gene>
<proteinExistence type="inferred from homology"/>
<keyword evidence="8" id="KW-1133">Transmembrane helix</keyword>
<dbReference type="SUPFAM" id="SSF103506">
    <property type="entry name" value="Mitochondrial carrier"/>
    <property type="match status" value="1"/>
</dbReference>
<dbReference type="Gene3D" id="1.50.40.10">
    <property type="entry name" value="Mitochondrial carrier domain"/>
    <property type="match status" value="2"/>
</dbReference>
<evidence type="ECO:0000256" key="6">
    <source>
        <dbReference type="PROSITE-ProRule" id="PRU00282"/>
    </source>
</evidence>
<dbReference type="InterPro" id="IPR018108">
    <property type="entry name" value="MCP_transmembrane"/>
</dbReference>
<name>A0ABP1GEB9_9CHLO</name>
<evidence type="ECO:0000256" key="7">
    <source>
        <dbReference type="RuleBase" id="RU000488"/>
    </source>
</evidence>
<feature type="repeat" description="Solcar" evidence="6">
    <location>
        <begin position="246"/>
        <end position="334"/>
    </location>
</feature>
<keyword evidence="3 6" id="KW-0812">Transmembrane</keyword>
<sequence length="342" mass="36287">MGSKSPEEIDWSRLDKKKFLFVGAGIFSGLTTCLYPLSVIKTRQMAMDGAPPGFRGAAYVVRQVLATDGIRGLYRGFGIVVVGVIPARGVYLTTLESTKSWSLKTAAMARWAPNEAARAGMASSFAGAVASMVTQSVIVPIDVVSQRLMVAGGSVSAASAGGPNAAALAAEASTRVRASGIQMARHIVQSEGVLGLYRGFGMSIATFVPTSGIWWGAYGAYQKLIWQQVDKWRGASAAELPHRSSEILAVQTASALCAGCTSATLTNPLDVVKTRLQVSKREASGQRPTLNATVRQLWTEQGMKGFTRGLTPRIANAAMWGTCMINAYEFLKRICAIAEDPG</sequence>
<evidence type="ECO:0000256" key="1">
    <source>
        <dbReference type="ARBA" id="ARBA00004141"/>
    </source>
</evidence>
<dbReference type="PANTHER" id="PTHR46080:SF3">
    <property type="entry name" value="MITOCHONDRIAL SUBSTRATE CARRIER FAMILY PROTEIN"/>
    <property type="match status" value="1"/>
</dbReference>
<keyword evidence="10" id="KW-1185">Reference proteome</keyword>
<keyword evidence="4" id="KW-0677">Repeat</keyword>
<evidence type="ECO:0000256" key="4">
    <source>
        <dbReference type="ARBA" id="ARBA00022737"/>
    </source>
</evidence>
<dbReference type="InterPro" id="IPR002067">
    <property type="entry name" value="MCP"/>
</dbReference>
<comment type="caution">
    <text evidence="9">The sequence shown here is derived from an EMBL/GenBank/DDBJ whole genome shotgun (WGS) entry which is preliminary data.</text>
</comment>
<dbReference type="Pfam" id="PF00153">
    <property type="entry name" value="Mito_carr"/>
    <property type="match status" value="3"/>
</dbReference>
<evidence type="ECO:0000256" key="8">
    <source>
        <dbReference type="SAM" id="Phobius"/>
    </source>
</evidence>
<feature type="transmembrane region" description="Helical" evidence="8">
    <location>
        <begin position="20"/>
        <end position="37"/>
    </location>
</feature>
<keyword evidence="2 7" id="KW-0813">Transport</keyword>
<comment type="subcellular location">
    <subcellularLocation>
        <location evidence="1">Membrane</location>
        <topology evidence="1">Multi-pass membrane protein</topology>
    </subcellularLocation>
</comment>
<feature type="repeat" description="Solcar" evidence="6">
    <location>
        <begin position="118"/>
        <end position="224"/>
    </location>
</feature>
<evidence type="ECO:0000256" key="2">
    <source>
        <dbReference type="ARBA" id="ARBA00022448"/>
    </source>
</evidence>
<feature type="repeat" description="Solcar" evidence="6">
    <location>
        <begin position="17"/>
        <end position="101"/>
    </location>
</feature>
<reference evidence="9 10" key="1">
    <citation type="submission" date="2024-06" db="EMBL/GenBank/DDBJ databases">
        <authorList>
            <person name="Kraege A."/>
            <person name="Thomma B."/>
        </authorList>
    </citation>
    <scope>NUCLEOTIDE SEQUENCE [LARGE SCALE GENOMIC DNA]</scope>
</reference>
<dbReference type="InterPro" id="IPR023395">
    <property type="entry name" value="MCP_dom_sf"/>
</dbReference>
<dbReference type="Proteomes" id="UP001497392">
    <property type="component" value="Unassembled WGS sequence"/>
</dbReference>